<comment type="caution">
    <text evidence="2">The sequence shown here is derived from an EMBL/GenBank/DDBJ whole genome shotgun (WGS) entry which is preliminary data.</text>
</comment>
<gene>
    <name evidence="2" type="ORF">H1D41_06545</name>
</gene>
<reference evidence="2" key="1">
    <citation type="submission" date="2020-10" db="EMBL/GenBank/DDBJ databases">
        <title>Paenihalocynthiibacter styelae gen. nov., sp. nov., isolated from stalked sea squirt Styela clava.</title>
        <authorList>
            <person name="Kim Y.-O."/>
            <person name="Yoon J.-H."/>
        </authorList>
    </citation>
    <scope>NUCLEOTIDE SEQUENCE</scope>
    <source>
        <strain evidence="2">MYP1-1</strain>
    </source>
</reference>
<evidence type="ECO:0000256" key="1">
    <source>
        <dbReference type="SAM" id="Phobius"/>
    </source>
</evidence>
<name>A0A8J7IEA4_9RHOB</name>
<feature type="transmembrane region" description="Helical" evidence="1">
    <location>
        <begin position="103"/>
        <end position="133"/>
    </location>
</feature>
<protein>
    <submittedName>
        <fullName evidence="2">Uncharacterized protein</fullName>
    </submittedName>
</protein>
<keyword evidence="3" id="KW-1185">Reference proteome</keyword>
<proteinExistence type="predicted"/>
<organism evidence="2 3">
    <name type="scientific">Halocynthiibacter styelae</name>
    <dbReference type="NCBI Taxonomy" id="2761955"/>
    <lineage>
        <taxon>Bacteria</taxon>
        <taxon>Pseudomonadati</taxon>
        <taxon>Pseudomonadota</taxon>
        <taxon>Alphaproteobacteria</taxon>
        <taxon>Rhodobacterales</taxon>
        <taxon>Paracoccaceae</taxon>
        <taxon>Halocynthiibacter</taxon>
    </lineage>
</organism>
<sequence>MIEKNEITFERGDLDPSTGAQWVYVPRHVAHGHRLGRVGGLMWGAILYYLSVALFSIAALTGYYPIENFFGVLIHGVLLILTVLILLGFAIRGQATVMFAAVHFAASVALALTGPFTGVVAGGMSFLVMFYLLDSDRANLTFRHRYRSWPGENSAGRAPAQTHNAGEN</sequence>
<dbReference type="AlphaFoldDB" id="A0A8J7IEA4"/>
<accession>A0A8J7IEA4</accession>
<dbReference type="RefSeq" id="WP_228848138.1">
    <property type="nucleotide sequence ID" value="NZ_JADCKQ010000004.1"/>
</dbReference>
<dbReference type="Proteomes" id="UP000640583">
    <property type="component" value="Unassembled WGS sequence"/>
</dbReference>
<evidence type="ECO:0000313" key="2">
    <source>
        <dbReference type="EMBL" id="MBI1493287.1"/>
    </source>
</evidence>
<keyword evidence="1" id="KW-0812">Transmembrane</keyword>
<keyword evidence="1" id="KW-1133">Transmembrane helix</keyword>
<dbReference type="EMBL" id="JADCKQ010000004">
    <property type="protein sequence ID" value="MBI1493287.1"/>
    <property type="molecule type" value="Genomic_DNA"/>
</dbReference>
<feature type="transmembrane region" description="Helical" evidence="1">
    <location>
        <begin position="69"/>
        <end position="91"/>
    </location>
</feature>
<keyword evidence="1" id="KW-0472">Membrane</keyword>
<evidence type="ECO:0000313" key="3">
    <source>
        <dbReference type="Proteomes" id="UP000640583"/>
    </source>
</evidence>
<feature type="transmembrane region" description="Helical" evidence="1">
    <location>
        <begin position="41"/>
        <end position="63"/>
    </location>
</feature>